<name>A0A9D3RKK9_ANGAN</name>
<dbReference type="AlphaFoldDB" id="A0A9D3RKK9"/>
<feature type="compositionally biased region" description="Basic residues" evidence="1">
    <location>
        <begin position="12"/>
        <end position="24"/>
    </location>
</feature>
<dbReference type="Proteomes" id="UP001044222">
    <property type="component" value="Chromosome 16"/>
</dbReference>
<organism evidence="2 3">
    <name type="scientific">Anguilla anguilla</name>
    <name type="common">European freshwater eel</name>
    <name type="synonym">Muraena anguilla</name>
    <dbReference type="NCBI Taxonomy" id="7936"/>
    <lineage>
        <taxon>Eukaryota</taxon>
        <taxon>Metazoa</taxon>
        <taxon>Chordata</taxon>
        <taxon>Craniata</taxon>
        <taxon>Vertebrata</taxon>
        <taxon>Euteleostomi</taxon>
        <taxon>Actinopterygii</taxon>
        <taxon>Neopterygii</taxon>
        <taxon>Teleostei</taxon>
        <taxon>Anguilliformes</taxon>
        <taxon>Anguillidae</taxon>
        <taxon>Anguilla</taxon>
    </lineage>
</organism>
<evidence type="ECO:0000256" key="1">
    <source>
        <dbReference type="SAM" id="MobiDB-lite"/>
    </source>
</evidence>
<accession>A0A9D3RKK9</accession>
<keyword evidence="3" id="KW-1185">Reference proteome</keyword>
<evidence type="ECO:0000313" key="2">
    <source>
        <dbReference type="EMBL" id="KAG5833818.1"/>
    </source>
</evidence>
<reference evidence="2" key="1">
    <citation type="submission" date="2021-01" db="EMBL/GenBank/DDBJ databases">
        <title>A chromosome-scale assembly of European eel, Anguilla anguilla.</title>
        <authorList>
            <person name="Henkel C."/>
            <person name="Jong-Raadsen S.A."/>
            <person name="Dufour S."/>
            <person name="Weltzien F.-A."/>
            <person name="Palstra A.P."/>
            <person name="Pelster B."/>
            <person name="Spaink H.P."/>
            <person name="Van Den Thillart G.E."/>
            <person name="Jansen H."/>
            <person name="Zahm M."/>
            <person name="Klopp C."/>
            <person name="Cedric C."/>
            <person name="Louis A."/>
            <person name="Berthelot C."/>
            <person name="Parey E."/>
            <person name="Roest Crollius H."/>
            <person name="Montfort J."/>
            <person name="Robinson-Rechavi M."/>
            <person name="Bucao C."/>
            <person name="Bouchez O."/>
            <person name="Gislard M."/>
            <person name="Lluch J."/>
            <person name="Milhes M."/>
            <person name="Lampietro C."/>
            <person name="Lopez Roques C."/>
            <person name="Donnadieu C."/>
            <person name="Braasch I."/>
            <person name="Desvignes T."/>
            <person name="Postlethwait J."/>
            <person name="Bobe J."/>
            <person name="Guiguen Y."/>
            <person name="Dirks R."/>
        </authorList>
    </citation>
    <scope>NUCLEOTIDE SEQUENCE</scope>
    <source>
        <strain evidence="2">Tag_6206</strain>
        <tissue evidence="2">Liver</tissue>
    </source>
</reference>
<sequence>MKPEIMADGPRCKRRKQANPRRKNVLNYENMVETGSETDEDDKLLVSEEDGLANGDASPASLPNHEAAASPRAGHALMTTKEDEEEDLRNGAADHVWHGGGVLRAAVHGTDEMKDEFDSMGPDVAHQRLGNGTVKNVDCTSEFEEFFSERKLEEAESHVVSIAEYLQRGTPPSFTQKPRRSCPVWARPRRTDRRRMTHHLELQMLSPNC</sequence>
<feature type="region of interest" description="Disordered" evidence="1">
    <location>
        <begin position="1"/>
        <end position="75"/>
    </location>
</feature>
<dbReference type="EMBL" id="JAFIRN010000016">
    <property type="protein sequence ID" value="KAG5833818.1"/>
    <property type="molecule type" value="Genomic_DNA"/>
</dbReference>
<evidence type="ECO:0008006" key="4">
    <source>
        <dbReference type="Google" id="ProtNLM"/>
    </source>
</evidence>
<comment type="caution">
    <text evidence="2">The sequence shown here is derived from an EMBL/GenBank/DDBJ whole genome shotgun (WGS) entry which is preliminary data.</text>
</comment>
<feature type="compositionally biased region" description="Acidic residues" evidence="1">
    <location>
        <begin position="36"/>
        <end position="51"/>
    </location>
</feature>
<evidence type="ECO:0000313" key="3">
    <source>
        <dbReference type="Proteomes" id="UP001044222"/>
    </source>
</evidence>
<protein>
    <recommendedName>
        <fullName evidence="4">ZEB2</fullName>
    </recommendedName>
</protein>
<gene>
    <name evidence="2" type="ORF">ANANG_G00279900</name>
</gene>
<proteinExistence type="predicted"/>